<keyword evidence="2" id="KW-1133">Transmembrane helix</keyword>
<proteinExistence type="predicted"/>
<evidence type="ECO:0000256" key="2">
    <source>
        <dbReference type="SAM" id="Phobius"/>
    </source>
</evidence>
<keyword evidence="2" id="KW-0472">Membrane</keyword>
<evidence type="ECO:0000313" key="3">
    <source>
        <dbReference type="EMBL" id="GIG17215.1"/>
    </source>
</evidence>
<gene>
    <name evidence="3" type="ORF">Cme02nite_55470</name>
</gene>
<dbReference type="EMBL" id="BONJ01000030">
    <property type="protein sequence ID" value="GIG17215.1"/>
    <property type="molecule type" value="Genomic_DNA"/>
</dbReference>
<dbReference type="RefSeq" id="WP_166380904.1">
    <property type="nucleotide sequence ID" value="NZ_BAAATT010000030.1"/>
</dbReference>
<dbReference type="Proteomes" id="UP000660339">
    <property type="component" value="Unassembled WGS sequence"/>
</dbReference>
<evidence type="ECO:0008006" key="5">
    <source>
        <dbReference type="Google" id="ProtNLM"/>
    </source>
</evidence>
<feature type="transmembrane region" description="Helical" evidence="2">
    <location>
        <begin position="69"/>
        <end position="89"/>
    </location>
</feature>
<keyword evidence="4" id="KW-1185">Reference proteome</keyword>
<name>A0A8J3LME0_9ACTN</name>
<feature type="transmembrane region" description="Helical" evidence="2">
    <location>
        <begin position="16"/>
        <end position="35"/>
    </location>
</feature>
<feature type="transmembrane region" description="Helical" evidence="2">
    <location>
        <begin position="234"/>
        <end position="259"/>
    </location>
</feature>
<keyword evidence="2" id="KW-0812">Transmembrane</keyword>
<organism evidence="3 4">
    <name type="scientific">Catellatospora methionotrophica</name>
    <dbReference type="NCBI Taxonomy" id="121620"/>
    <lineage>
        <taxon>Bacteria</taxon>
        <taxon>Bacillati</taxon>
        <taxon>Actinomycetota</taxon>
        <taxon>Actinomycetes</taxon>
        <taxon>Micromonosporales</taxon>
        <taxon>Micromonosporaceae</taxon>
        <taxon>Catellatospora</taxon>
    </lineage>
</organism>
<dbReference type="AlphaFoldDB" id="A0A8J3LME0"/>
<evidence type="ECO:0000313" key="4">
    <source>
        <dbReference type="Proteomes" id="UP000660339"/>
    </source>
</evidence>
<accession>A0A8J3LME0</accession>
<protein>
    <recommendedName>
        <fullName evidence="5">Vegetative cell wall protein gp1</fullName>
    </recommendedName>
</protein>
<sequence>MTSLLQELSKRVLDRWAAVVFGPGLLFVACAWLGLRLGHRHAADVERAQAVIARFGVGSGADDTIRVGLALAAVAFAAALCGVGVASLGRAVEAAWGDPPGLLADRAAARRRRRWLAADRALTAELDAFAAAVARGRLRTAPPRQRATADVPEDPDDARARRRRLRARRDRVAPAEPVAATWIADRLALVERRVLARYGFALRSAWPHLWSVAPEPLRTDLTSAQRGYADAARLFAWGLAYLVLGLFWWPALLIGLVVLGSGRRRARRATEVLAQLLEATVDLHGRQLAMALGIACDGSLTTAVGEQIEQVLAKTLPEQPAAVSTGP</sequence>
<reference evidence="3" key="1">
    <citation type="submission" date="2021-01" db="EMBL/GenBank/DDBJ databases">
        <title>Whole genome shotgun sequence of Catellatospora methionotrophica NBRC 14553.</title>
        <authorList>
            <person name="Komaki H."/>
            <person name="Tamura T."/>
        </authorList>
    </citation>
    <scope>NUCLEOTIDE SEQUENCE</scope>
    <source>
        <strain evidence="3">NBRC 14553</strain>
    </source>
</reference>
<feature type="region of interest" description="Disordered" evidence="1">
    <location>
        <begin position="140"/>
        <end position="159"/>
    </location>
</feature>
<evidence type="ECO:0000256" key="1">
    <source>
        <dbReference type="SAM" id="MobiDB-lite"/>
    </source>
</evidence>
<comment type="caution">
    <text evidence="3">The sequence shown here is derived from an EMBL/GenBank/DDBJ whole genome shotgun (WGS) entry which is preliminary data.</text>
</comment>